<reference evidence="1" key="1">
    <citation type="submission" date="2024-09" db="EMBL/GenBank/DDBJ databases">
        <title>Draft Genome Sequences of Neofusicoccum parvum.</title>
        <authorList>
            <person name="Ashida A."/>
            <person name="Camagna M."/>
            <person name="Tanaka A."/>
            <person name="Takemoto D."/>
        </authorList>
    </citation>
    <scope>NUCLEOTIDE SEQUENCE</scope>
    <source>
        <strain evidence="1">PPO83</strain>
    </source>
</reference>
<evidence type="ECO:0000313" key="1">
    <source>
        <dbReference type="EMBL" id="GME22753.1"/>
    </source>
</evidence>
<comment type="caution">
    <text evidence="1">The sequence shown here is derived from an EMBL/GenBank/DDBJ whole genome shotgun (WGS) entry which is preliminary data.</text>
</comment>
<evidence type="ECO:0000313" key="2">
    <source>
        <dbReference type="Proteomes" id="UP001165186"/>
    </source>
</evidence>
<sequence length="270" mass="28216">MLNLDIKPGETVVVTGCNGFIGSSVANEFLLRGYTVRGTVRSATRCAWLLDHFAARHGGGRFSLVEIPDLTDAASYGPALASASALLVTTSAADFTQTDPDAHIPLAVAQTLAPLAAATAAPTIKSVVLTGSGWAVSEPQACPPSSDDDATPPPTLDQFTWNDAAVAAAHAPSYADAAARGRAVFVASMVEKERAAWAWVRARAPRWRFNVVLVATVFGAIPCAARQGTPSSARFPAALLAGGEEAAAAARRRIFFAMFNFSTGRRMIIS</sequence>
<protein>
    <submittedName>
        <fullName evidence="1">Uncharacterized protein K452DRAFT_311728</fullName>
    </submittedName>
</protein>
<gene>
    <name evidence="1" type="primary">g2491</name>
    <name evidence="1" type="ORF">NpPPO83_00002491</name>
</gene>
<organism evidence="1 2">
    <name type="scientific">Neofusicoccum parvum</name>
    <dbReference type="NCBI Taxonomy" id="310453"/>
    <lineage>
        <taxon>Eukaryota</taxon>
        <taxon>Fungi</taxon>
        <taxon>Dikarya</taxon>
        <taxon>Ascomycota</taxon>
        <taxon>Pezizomycotina</taxon>
        <taxon>Dothideomycetes</taxon>
        <taxon>Dothideomycetes incertae sedis</taxon>
        <taxon>Botryosphaeriales</taxon>
        <taxon>Botryosphaeriaceae</taxon>
        <taxon>Neofusicoccum</taxon>
    </lineage>
</organism>
<dbReference type="Proteomes" id="UP001165186">
    <property type="component" value="Unassembled WGS sequence"/>
</dbReference>
<proteinExistence type="predicted"/>
<keyword evidence="2" id="KW-1185">Reference proteome</keyword>
<dbReference type="EMBL" id="BSXG01000003">
    <property type="protein sequence ID" value="GME22753.1"/>
    <property type="molecule type" value="Genomic_DNA"/>
</dbReference>
<accession>A0ACB5RQF3</accession>
<name>A0ACB5RQF3_9PEZI</name>